<name>A0A016U1C4_9BILA</name>
<dbReference type="Proteomes" id="UP000024635">
    <property type="component" value="Unassembled WGS sequence"/>
</dbReference>
<keyword evidence="1" id="KW-0472">Membrane</keyword>
<evidence type="ECO:0000256" key="1">
    <source>
        <dbReference type="SAM" id="Phobius"/>
    </source>
</evidence>
<evidence type="ECO:0000313" key="3">
    <source>
        <dbReference type="Proteomes" id="UP000024635"/>
    </source>
</evidence>
<gene>
    <name evidence="2" type="primary">Acey_s0063.g3427</name>
    <name evidence="2" type="ORF">Y032_0063g3427</name>
</gene>
<dbReference type="EMBL" id="JARK01001399">
    <property type="protein sequence ID" value="EYC08905.1"/>
    <property type="molecule type" value="Genomic_DNA"/>
</dbReference>
<evidence type="ECO:0000313" key="2">
    <source>
        <dbReference type="EMBL" id="EYC08905.1"/>
    </source>
</evidence>
<sequence>MMLARVLDGASATAAFTSMEKSRLHAAKTCGGCVLPYGAALRDTEVGMACTILGLFACVSVSTFACVWCGTMLIKFTCMSVSVCVRARRGKVRFERASYRYRLVTILRAQRFRTPSLILPQASPVSLCCKISQLIMMLLVGDKPFGKRR</sequence>
<keyword evidence="1" id="KW-0812">Transmembrane</keyword>
<accession>A0A016U1C4</accession>
<feature type="transmembrane region" description="Helical" evidence="1">
    <location>
        <begin position="46"/>
        <end position="70"/>
    </location>
</feature>
<proteinExistence type="predicted"/>
<dbReference type="AlphaFoldDB" id="A0A016U1C4"/>
<organism evidence="2 3">
    <name type="scientific">Ancylostoma ceylanicum</name>
    <dbReference type="NCBI Taxonomy" id="53326"/>
    <lineage>
        <taxon>Eukaryota</taxon>
        <taxon>Metazoa</taxon>
        <taxon>Ecdysozoa</taxon>
        <taxon>Nematoda</taxon>
        <taxon>Chromadorea</taxon>
        <taxon>Rhabditida</taxon>
        <taxon>Rhabditina</taxon>
        <taxon>Rhabditomorpha</taxon>
        <taxon>Strongyloidea</taxon>
        <taxon>Ancylostomatidae</taxon>
        <taxon>Ancylostomatinae</taxon>
        <taxon>Ancylostoma</taxon>
    </lineage>
</organism>
<comment type="caution">
    <text evidence="2">The sequence shown here is derived from an EMBL/GenBank/DDBJ whole genome shotgun (WGS) entry which is preliminary data.</text>
</comment>
<protein>
    <submittedName>
        <fullName evidence="2">Uncharacterized protein</fullName>
    </submittedName>
</protein>
<keyword evidence="1" id="KW-1133">Transmembrane helix</keyword>
<reference evidence="3" key="1">
    <citation type="journal article" date="2015" name="Nat. Genet.">
        <title>The genome and transcriptome of the zoonotic hookworm Ancylostoma ceylanicum identify infection-specific gene families.</title>
        <authorList>
            <person name="Schwarz E.M."/>
            <person name="Hu Y."/>
            <person name="Antoshechkin I."/>
            <person name="Miller M.M."/>
            <person name="Sternberg P.W."/>
            <person name="Aroian R.V."/>
        </authorList>
    </citation>
    <scope>NUCLEOTIDE SEQUENCE</scope>
    <source>
        <strain evidence="3">HY135</strain>
    </source>
</reference>
<keyword evidence="3" id="KW-1185">Reference proteome</keyword>